<feature type="region of interest" description="Disordered" evidence="10">
    <location>
        <begin position="508"/>
        <end position="547"/>
    </location>
</feature>
<keyword evidence="6 9" id="KW-0067">ATP-binding</keyword>
<feature type="compositionally biased region" description="Low complexity" evidence="10">
    <location>
        <begin position="712"/>
        <end position="726"/>
    </location>
</feature>
<dbReference type="SMART" id="SM00220">
    <property type="entry name" value="S_TKc"/>
    <property type="match status" value="1"/>
</dbReference>
<dbReference type="FunFam" id="3.30.200.20:FF:000042">
    <property type="entry name" value="Aurora kinase A"/>
    <property type="match status" value="1"/>
</dbReference>
<dbReference type="SUPFAM" id="SSF50729">
    <property type="entry name" value="PH domain-like"/>
    <property type="match status" value="1"/>
</dbReference>
<dbReference type="SUPFAM" id="SSF56112">
    <property type="entry name" value="Protein kinase-like (PK-like)"/>
    <property type="match status" value="1"/>
</dbReference>
<dbReference type="InterPro" id="IPR000719">
    <property type="entry name" value="Prot_kinase_dom"/>
</dbReference>
<keyword evidence="5" id="KW-0418">Kinase</keyword>
<keyword evidence="4 9" id="KW-0547">Nucleotide-binding</keyword>
<comment type="catalytic activity">
    <reaction evidence="7">
        <text>L-threonyl-[protein] + ATP = O-phospho-L-threonyl-[protein] + ADP + H(+)</text>
        <dbReference type="Rhea" id="RHEA:46608"/>
        <dbReference type="Rhea" id="RHEA-COMP:11060"/>
        <dbReference type="Rhea" id="RHEA-COMP:11605"/>
        <dbReference type="ChEBI" id="CHEBI:15378"/>
        <dbReference type="ChEBI" id="CHEBI:30013"/>
        <dbReference type="ChEBI" id="CHEBI:30616"/>
        <dbReference type="ChEBI" id="CHEBI:61977"/>
        <dbReference type="ChEBI" id="CHEBI:456216"/>
        <dbReference type="EC" id="2.7.11.1"/>
    </reaction>
</comment>
<dbReference type="InterPro" id="IPR050236">
    <property type="entry name" value="Ser_Thr_kinase_AGC"/>
</dbReference>
<feature type="compositionally biased region" description="Polar residues" evidence="10">
    <location>
        <begin position="769"/>
        <end position="785"/>
    </location>
</feature>
<reference evidence="12" key="1">
    <citation type="submission" date="2019-06" db="EMBL/GenBank/DDBJ databases">
        <authorList>
            <person name="Zheng W."/>
        </authorList>
    </citation>
    <scope>NUCLEOTIDE SEQUENCE</scope>
    <source>
        <strain evidence="12">QDHG01</strain>
    </source>
</reference>
<proteinExistence type="predicted"/>
<comment type="caution">
    <text evidence="12">The sequence shown here is derived from an EMBL/GenBank/DDBJ whole genome shotgun (WGS) entry which is preliminary data.</text>
</comment>
<dbReference type="PROSITE" id="PS00108">
    <property type="entry name" value="PROTEIN_KINASE_ST"/>
    <property type="match status" value="1"/>
</dbReference>
<dbReference type="EMBL" id="RRYP01002054">
    <property type="protein sequence ID" value="TNV85185.1"/>
    <property type="molecule type" value="Genomic_DNA"/>
</dbReference>
<keyword evidence="2" id="KW-0723">Serine/threonine-protein kinase</keyword>
<sequence>MQSTLKKFKPCTDPQTPAFSACEAPTLQQSLGFQALPPAQFRLDNNIPISSLPFQLPQSATSTSKFNFSTTVQKKSSVESYCGMTSTPEFRFTSTLNGFNSSCQYPAIHQRIEEIQELLDRETMITDKVGVIKGEGVVSENTTIMHGNNHSDQSAMSRKQHDDYILQMRALQPTQFFGLPVGIIGSCTNGQDQVTLNLHQMRAKESFDDVNKDRAISNETAGANNSTTEHTPQATTMKRFMFDEQSVSQAEVVPNSILLIGNHQAYQQDQSIDQRQGQLPIGLLKISSTQNDSSLPFVGGLMLQSQASVGAPSIDSGSSGVLGGGQTNGGQLTYTQQPQASTPKADASRSLKELRNFKIQSKIGEGAYGTVYCAIHNSTQKSYALKIIDKSLVQRLDKIQEVFNERNILSKLSHPSIVKLHSSFLDKKNVYFVFDYAPNGDFSKYLKLNRILNAEQARFYVAQMVNMLCFLRQKGIVHRDLKPGNFLFNETWHLLLADFGTAKEIKENGETVSPSNSAGKPCSSFSSAITSQSSTHQTNAKSSSLSAKAAQGENQDDLFTSKPQFQNEEIDQEPRGSFVGTADYVAPEIIKSEISSFPADLWSLGVIIYQLFVGKTPFKSNTECTTFDRILVCDYEMPDESKMPKDAQDLVRRLLVVQADLRLGAGAPGTENDVTALKAHQFFEGINFTTLHLQKAPIIVTTIKANRLDKPSIQSSDAQSDSSLQAKPKNKNLTQEFPTIGAPLPMLQEPQKKAAVTPNKQDFSDLVRGQSSLQEETKSSATNEDVSSKFKRVSVNLFGATKSVSNTDVTQTQQQENASLTPKGSKRMGLNFGFPLKKNAASFSIAPSSVINMTQSQEYTVSDPNQWKEVKTEVVKKKKKVFFFYSDRVIKLYDNGYFGYYTHKSEKLKALVAPGDLKQVVLENGGLGLKLSTKHKSYSFKFQTPDSAKEWVQLLTKASEQVTLQQI</sequence>
<name>A0A8J8P349_HALGN</name>
<dbReference type="PANTHER" id="PTHR24356:SF163">
    <property type="entry name" value="3-PHOSPHOINOSITIDE-DEPENDENT PROTEIN KINASE 1-RELATED"/>
    <property type="match status" value="1"/>
</dbReference>
<feature type="region of interest" description="Disordered" evidence="10">
    <location>
        <begin position="711"/>
        <end position="737"/>
    </location>
</feature>
<dbReference type="EC" id="2.7.11.1" evidence="1"/>
<evidence type="ECO:0000256" key="9">
    <source>
        <dbReference type="PROSITE-ProRule" id="PRU10141"/>
    </source>
</evidence>
<dbReference type="GO" id="GO:0005524">
    <property type="term" value="F:ATP binding"/>
    <property type="evidence" value="ECO:0007669"/>
    <property type="project" value="UniProtKB-UniRule"/>
</dbReference>
<dbReference type="Pfam" id="PF00069">
    <property type="entry name" value="Pkinase"/>
    <property type="match status" value="2"/>
</dbReference>
<dbReference type="InterPro" id="IPR008271">
    <property type="entry name" value="Ser/Thr_kinase_AS"/>
</dbReference>
<dbReference type="GO" id="GO:0035556">
    <property type="term" value="P:intracellular signal transduction"/>
    <property type="evidence" value="ECO:0007669"/>
    <property type="project" value="TreeGrafter"/>
</dbReference>
<evidence type="ECO:0000256" key="4">
    <source>
        <dbReference type="ARBA" id="ARBA00022741"/>
    </source>
</evidence>
<dbReference type="Gene3D" id="1.10.510.10">
    <property type="entry name" value="Transferase(Phosphotransferase) domain 1"/>
    <property type="match status" value="2"/>
</dbReference>
<evidence type="ECO:0000256" key="3">
    <source>
        <dbReference type="ARBA" id="ARBA00022679"/>
    </source>
</evidence>
<organism evidence="12 13">
    <name type="scientific">Halteria grandinella</name>
    <dbReference type="NCBI Taxonomy" id="5974"/>
    <lineage>
        <taxon>Eukaryota</taxon>
        <taxon>Sar</taxon>
        <taxon>Alveolata</taxon>
        <taxon>Ciliophora</taxon>
        <taxon>Intramacronucleata</taxon>
        <taxon>Spirotrichea</taxon>
        <taxon>Stichotrichia</taxon>
        <taxon>Sporadotrichida</taxon>
        <taxon>Halteriidae</taxon>
        <taxon>Halteria</taxon>
    </lineage>
</organism>
<dbReference type="PROSITE" id="PS50011">
    <property type="entry name" value="PROTEIN_KINASE_DOM"/>
    <property type="match status" value="1"/>
</dbReference>
<feature type="region of interest" description="Disordered" evidence="10">
    <location>
        <begin position="751"/>
        <end position="785"/>
    </location>
</feature>
<evidence type="ECO:0000256" key="10">
    <source>
        <dbReference type="SAM" id="MobiDB-lite"/>
    </source>
</evidence>
<gene>
    <name evidence="12" type="ORF">FGO68_gene14285</name>
</gene>
<evidence type="ECO:0000256" key="2">
    <source>
        <dbReference type="ARBA" id="ARBA00022527"/>
    </source>
</evidence>
<feature type="binding site" evidence="9">
    <location>
        <position position="386"/>
    </location>
    <ligand>
        <name>ATP</name>
        <dbReference type="ChEBI" id="CHEBI:30616"/>
    </ligand>
</feature>
<dbReference type="PANTHER" id="PTHR24356">
    <property type="entry name" value="SERINE/THREONINE-PROTEIN KINASE"/>
    <property type="match status" value="1"/>
</dbReference>
<keyword evidence="3" id="KW-0808">Transferase</keyword>
<keyword evidence="13" id="KW-1185">Reference proteome</keyword>
<evidence type="ECO:0000256" key="8">
    <source>
        <dbReference type="ARBA" id="ARBA00048679"/>
    </source>
</evidence>
<feature type="region of interest" description="Disordered" evidence="10">
    <location>
        <begin position="314"/>
        <end position="347"/>
    </location>
</feature>
<dbReference type="Proteomes" id="UP000785679">
    <property type="component" value="Unassembled WGS sequence"/>
</dbReference>
<evidence type="ECO:0000256" key="6">
    <source>
        <dbReference type="ARBA" id="ARBA00022840"/>
    </source>
</evidence>
<dbReference type="GO" id="GO:0004674">
    <property type="term" value="F:protein serine/threonine kinase activity"/>
    <property type="evidence" value="ECO:0007669"/>
    <property type="project" value="UniProtKB-KW"/>
</dbReference>
<dbReference type="AlphaFoldDB" id="A0A8J8P349"/>
<evidence type="ECO:0000313" key="12">
    <source>
        <dbReference type="EMBL" id="TNV85185.1"/>
    </source>
</evidence>
<comment type="catalytic activity">
    <reaction evidence="8">
        <text>L-seryl-[protein] + ATP = O-phospho-L-seryl-[protein] + ADP + H(+)</text>
        <dbReference type="Rhea" id="RHEA:17989"/>
        <dbReference type="Rhea" id="RHEA-COMP:9863"/>
        <dbReference type="Rhea" id="RHEA-COMP:11604"/>
        <dbReference type="ChEBI" id="CHEBI:15378"/>
        <dbReference type="ChEBI" id="CHEBI:29999"/>
        <dbReference type="ChEBI" id="CHEBI:30616"/>
        <dbReference type="ChEBI" id="CHEBI:83421"/>
        <dbReference type="ChEBI" id="CHEBI:456216"/>
        <dbReference type="EC" id="2.7.11.1"/>
    </reaction>
</comment>
<evidence type="ECO:0000256" key="7">
    <source>
        <dbReference type="ARBA" id="ARBA00047899"/>
    </source>
</evidence>
<dbReference type="InterPro" id="IPR011009">
    <property type="entry name" value="Kinase-like_dom_sf"/>
</dbReference>
<evidence type="ECO:0000256" key="1">
    <source>
        <dbReference type="ARBA" id="ARBA00012513"/>
    </source>
</evidence>
<evidence type="ECO:0000259" key="11">
    <source>
        <dbReference type="PROSITE" id="PS50011"/>
    </source>
</evidence>
<feature type="domain" description="Protein kinase" evidence="11">
    <location>
        <begin position="357"/>
        <end position="683"/>
    </location>
</feature>
<evidence type="ECO:0000256" key="5">
    <source>
        <dbReference type="ARBA" id="ARBA00022777"/>
    </source>
</evidence>
<dbReference type="PROSITE" id="PS00107">
    <property type="entry name" value="PROTEIN_KINASE_ATP"/>
    <property type="match status" value="1"/>
</dbReference>
<dbReference type="InterPro" id="IPR017441">
    <property type="entry name" value="Protein_kinase_ATP_BS"/>
</dbReference>
<feature type="compositionally biased region" description="Low complexity" evidence="10">
    <location>
        <begin position="523"/>
        <end position="547"/>
    </location>
</feature>
<dbReference type="OrthoDB" id="347657at2759"/>
<dbReference type="Gene3D" id="3.30.200.20">
    <property type="entry name" value="Phosphorylase Kinase, domain 1"/>
    <property type="match status" value="1"/>
</dbReference>
<accession>A0A8J8P349</accession>
<evidence type="ECO:0000313" key="13">
    <source>
        <dbReference type="Proteomes" id="UP000785679"/>
    </source>
</evidence>
<protein>
    <recommendedName>
        <fullName evidence="1">non-specific serine/threonine protein kinase</fullName>
        <ecNumber evidence="1">2.7.11.1</ecNumber>
    </recommendedName>
</protein>